<sequence length="52" mass="5935">MTFIRQRYHSSSNEDKTVKTLEAGLKYTKGNTSAALRYNGIRKYPFGSHRPG</sequence>
<dbReference type="AlphaFoldDB" id="C3X8N0"/>
<evidence type="ECO:0000313" key="2">
    <source>
        <dbReference type="Proteomes" id="UP000005089"/>
    </source>
</evidence>
<dbReference type="EMBL" id="GG658170">
    <property type="protein sequence ID" value="EEO29556.1"/>
    <property type="molecule type" value="Genomic_DNA"/>
</dbReference>
<dbReference type="RefSeq" id="WP_005880115.1">
    <property type="nucleotide sequence ID" value="NZ_CP019430.1"/>
</dbReference>
<dbReference type="GeneID" id="77136141"/>
<dbReference type="HOGENOM" id="CLU_3082613_0_0_4"/>
<evidence type="ECO:0000313" key="1">
    <source>
        <dbReference type="EMBL" id="EEO29556.1"/>
    </source>
</evidence>
<gene>
    <name evidence="1" type="ORF">OFBG_00584</name>
</gene>
<proteinExistence type="predicted"/>
<organism evidence="1 2">
    <name type="scientific">Oxalobacter formigenes OXCC13</name>
    <dbReference type="NCBI Taxonomy" id="556269"/>
    <lineage>
        <taxon>Bacteria</taxon>
        <taxon>Pseudomonadati</taxon>
        <taxon>Pseudomonadota</taxon>
        <taxon>Betaproteobacteria</taxon>
        <taxon>Burkholderiales</taxon>
        <taxon>Oxalobacteraceae</taxon>
        <taxon>Oxalobacter</taxon>
    </lineage>
</organism>
<reference evidence="1 2" key="1">
    <citation type="submission" date="2009-02" db="EMBL/GenBank/DDBJ databases">
        <title>The Genome Sequence of Oxalobacter formigenes OXCC13.</title>
        <authorList>
            <consortium name="The Broad Institute Genome Sequencing Platform"/>
            <person name="Ward D."/>
            <person name="Young S.K."/>
            <person name="Kodira C.D."/>
            <person name="Zeng Q."/>
            <person name="Koehrsen M."/>
            <person name="Alvarado L."/>
            <person name="Berlin A."/>
            <person name="Borenstein D."/>
            <person name="Chen Z."/>
            <person name="Engels R."/>
            <person name="Freedman E."/>
            <person name="Gellesch M."/>
            <person name="Goldberg J."/>
            <person name="Griggs A."/>
            <person name="Gujja S."/>
            <person name="Heiman D."/>
            <person name="Hepburn T."/>
            <person name="Howarth C."/>
            <person name="Jen D."/>
            <person name="Larson L."/>
            <person name="Lewis B."/>
            <person name="Mehta T."/>
            <person name="Park D."/>
            <person name="Pearson M."/>
            <person name="Roberts A."/>
            <person name="Saif S."/>
            <person name="Shea T."/>
            <person name="Shenoy N."/>
            <person name="Sisk P."/>
            <person name="Stolte C."/>
            <person name="Sykes S."/>
            <person name="Walk T."/>
            <person name="White J."/>
            <person name="Yandava C."/>
            <person name="Allison M.J."/>
            <person name="Lander E."/>
            <person name="Nusbaum C."/>
            <person name="Galagan J."/>
            <person name="Birren B."/>
        </authorList>
    </citation>
    <scope>NUCLEOTIDE SEQUENCE [LARGE SCALE GENOMIC DNA]</scope>
    <source>
        <strain evidence="1 2">OXCC13</strain>
    </source>
</reference>
<accession>C3X8N0</accession>
<protein>
    <submittedName>
        <fullName evidence="1">Uncharacterized protein</fullName>
    </submittedName>
</protein>
<name>C3X8N0_OXAFO</name>
<dbReference type="Proteomes" id="UP000005089">
    <property type="component" value="Unassembled WGS sequence"/>
</dbReference>
<keyword evidence="2" id="KW-1185">Reference proteome</keyword>